<evidence type="ECO:0000256" key="2">
    <source>
        <dbReference type="SAM" id="SignalP"/>
    </source>
</evidence>
<sequence length="178" mass="20423">MRNLVTLGLAFIACSAMAQQTTFKEVEDFKQGKSVSELLEKSEYFGLTADQKKRIEEKKAGIGAEFKAISKDKKLSETEKKKKKEALALTLRNDVNSILTEGQKGLWNSEEMTEKINKSAKKSIEYKLELLELEYETGEKQLENKYASDKNKLDSEKKKLKEKYKAEKEVLKKQKESL</sequence>
<accession>A0A1I3MUI7</accession>
<evidence type="ECO:0000313" key="4">
    <source>
        <dbReference type="Proteomes" id="UP000243887"/>
    </source>
</evidence>
<gene>
    <name evidence="3" type="ORF">SAMN04487893_102277</name>
</gene>
<feature type="signal peptide" evidence="2">
    <location>
        <begin position="1"/>
        <end position="18"/>
    </location>
</feature>
<dbReference type="STRING" id="1150112.SAMN04487893_102277"/>
<name>A0A1I3MUI7_9FLAO</name>
<dbReference type="AlphaFoldDB" id="A0A1I3MUI7"/>
<dbReference type="EMBL" id="FORU01000002">
    <property type="protein sequence ID" value="SFJ00619.1"/>
    <property type="molecule type" value="Genomic_DNA"/>
</dbReference>
<feature type="chain" id="PRO_5017212116" evidence="2">
    <location>
        <begin position="19"/>
        <end position="178"/>
    </location>
</feature>
<evidence type="ECO:0000313" key="3">
    <source>
        <dbReference type="EMBL" id="SFJ00619.1"/>
    </source>
</evidence>
<protein>
    <submittedName>
        <fullName evidence="3">Uncharacterized protein</fullName>
    </submittedName>
</protein>
<keyword evidence="2" id="KW-0732">Signal</keyword>
<dbReference type="OrthoDB" id="1451476at2"/>
<dbReference type="Proteomes" id="UP000243887">
    <property type="component" value="Unassembled WGS sequence"/>
</dbReference>
<reference evidence="4" key="1">
    <citation type="submission" date="2016-10" db="EMBL/GenBank/DDBJ databases">
        <authorList>
            <person name="Varghese N."/>
            <person name="Submissions S."/>
        </authorList>
    </citation>
    <scope>NUCLEOTIDE SEQUENCE [LARGE SCALE GENOMIC DNA]</scope>
    <source>
        <strain evidence="4">DSM 26542</strain>
    </source>
</reference>
<keyword evidence="4" id="KW-1185">Reference proteome</keyword>
<feature type="coiled-coil region" evidence="1">
    <location>
        <begin position="139"/>
        <end position="177"/>
    </location>
</feature>
<evidence type="ECO:0000256" key="1">
    <source>
        <dbReference type="SAM" id="Coils"/>
    </source>
</evidence>
<dbReference type="RefSeq" id="WP_143077713.1">
    <property type="nucleotide sequence ID" value="NZ_FORU01000002.1"/>
</dbReference>
<keyword evidence="1" id="KW-0175">Coiled coil</keyword>
<proteinExistence type="predicted"/>
<organism evidence="3 4">
    <name type="scientific">Myroides guanonis</name>
    <dbReference type="NCBI Taxonomy" id="1150112"/>
    <lineage>
        <taxon>Bacteria</taxon>
        <taxon>Pseudomonadati</taxon>
        <taxon>Bacteroidota</taxon>
        <taxon>Flavobacteriia</taxon>
        <taxon>Flavobacteriales</taxon>
        <taxon>Flavobacteriaceae</taxon>
        <taxon>Myroides</taxon>
    </lineage>
</organism>